<dbReference type="RefSeq" id="WP_073088766.1">
    <property type="nucleotide sequence ID" value="NZ_FQWY01000002.1"/>
</dbReference>
<evidence type="ECO:0000313" key="2">
    <source>
        <dbReference type="Proteomes" id="UP000242329"/>
    </source>
</evidence>
<accession>A0A1M5JAK1</accession>
<evidence type="ECO:0000313" key="1">
    <source>
        <dbReference type="EMBL" id="SHG37577.1"/>
    </source>
</evidence>
<organism evidence="1 2">
    <name type="scientific">Thermosyntropha lipolytica DSM 11003</name>
    <dbReference type="NCBI Taxonomy" id="1123382"/>
    <lineage>
        <taxon>Bacteria</taxon>
        <taxon>Bacillati</taxon>
        <taxon>Bacillota</taxon>
        <taxon>Clostridia</taxon>
        <taxon>Eubacteriales</taxon>
        <taxon>Syntrophomonadaceae</taxon>
        <taxon>Thermosyntropha</taxon>
    </lineage>
</organism>
<keyword evidence="2" id="KW-1185">Reference proteome</keyword>
<name>A0A1M5JAK1_9FIRM</name>
<dbReference type="Proteomes" id="UP000242329">
    <property type="component" value="Unassembled WGS sequence"/>
</dbReference>
<dbReference type="EMBL" id="FQWY01000002">
    <property type="protein sequence ID" value="SHG37577.1"/>
    <property type="molecule type" value="Genomic_DNA"/>
</dbReference>
<dbReference type="STRING" id="1123382.SAMN02745221_00038"/>
<sequence length="71" mass="8256">MGREFFKNEPEEGEEKDFIKIVIAGIVKRLQEIEDGVDWGNILNAGDEEIRKEAWQLKKDLSALQRLIKDL</sequence>
<dbReference type="AlphaFoldDB" id="A0A1M5JAK1"/>
<reference evidence="2" key="1">
    <citation type="submission" date="2016-11" db="EMBL/GenBank/DDBJ databases">
        <authorList>
            <person name="Varghese N."/>
            <person name="Submissions S."/>
        </authorList>
    </citation>
    <scope>NUCLEOTIDE SEQUENCE [LARGE SCALE GENOMIC DNA]</scope>
    <source>
        <strain evidence="2">DSM 11003</strain>
    </source>
</reference>
<protein>
    <submittedName>
        <fullName evidence="1">Uncharacterized protein</fullName>
    </submittedName>
</protein>
<gene>
    <name evidence="1" type="ORF">SAMN02745221_00038</name>
</gene>
<proteinExistence type="predicted"/>